<dbReference type="RefSeq" id="WP_130333551.1">
    <property type="nucleotide sequence ID" value="NZ_SHLD01000001.1"/>
</dbReference>
<proteinExistence type="predicted"/>
<evidence type="ECO:0000313" key="1">
    <source>
        <dbReference type="EMBL" id="RZU74340.1"/>
    </source>
</evidence>
<comment type="caution">
    <text evidence="1">The sequence shown here is derived from an EMBL/GenBank/DDBJ whole genome shotgun (WGS) entry which is preliminary data.</text>
</comment>
<dbReference type="OrthoDB" id="3619957at2"/>
<dbReference type="EMBL" id="SHLD01000001">
    <property type="protein sequence ID" value="RZU74340.1"/>
    <property type="molecule type" value="Genomic_DNA"/>
</dbReference>
<protein>
    <recommendedName>
        <fullName evidence="3">Three-Cys-motif partner protein</fullName>
    </recommendedName>
</protein>
<evidence type="ECO:0000313" key="2">
    <source>
        <dbReference type="Proteomes" id="UP000294114"/>
    </source>
</evidence>
<name>A0A4Q8B9D9_9ACTN</name>
<gene>
    <name evidence="1" type="ORF">EV384_2792</name>
</gene>
<reference evidence="1 2" key="1">
    <citation type="submission" date="2019-02" db="EMBL/GenBank/DDBJ databases">
        <title>Sequencing the genomes of 1000 actinobacteria strains.</title>
        <authorList>
            <person name="Klenk H.-P."/>
        </authorList>
    </citation>
    <scope>NUCLEOTIDE SEQUENCE [LARGE SCALE GENOMIC DNA]</scope>
    <source>
        <strain evidence="1 2">DSM 45612</strain>
    </source>
</reference>
<dbReference type="AlphaFoldDB" id="A0A4Q8B9D9"/>
<accession>A0A4Q8B9D9</accession>
<organism evidence="1 2">
    <name type="scientific">Micromonospora kangleipakensis</name>
    <dbReference type="NCBI Taxonomy" id="1077942"/>
    <lineage>
        <taxon>Bacteria</taxon>
        <taxon>Bacillati</taxon>
        <taxon>Actinomycetota</taxon>
        <taxon>Actinomycetes</taxon>
        <taxon>Micromonosporales</taxon>
        <taxon>Micromonosporaceae</taxon>
        <taxon>Micromonospora</taxon>
    </lineage>
</organism>
<evidence type="ECO:0008006" key="3">
    <source>
        <dbReference type="Google" id="ProtNLM"/>
    </source>
</evidence>
<dbReference type="Proteomes" id="UP000294114">
    <property type="component" value="Unassembled WGS sequence"/>
</dbReference>
<keyword evidence="2" id="KW-1185">Reference proteome</keyword>
<sequence>MSTDAVLRELLVRQLDHWLPGALHRSRRATLALAYAGGDAGGADAALGVVAEFADRLRGRRLTVLVLADDPDLPGRLGPVEATLPTDVAVHVVPGHPDRLPVALKAAGAAGAPLLTVVDGAEPTPALLAAAAAGRPAELLLVTDVGRSPRPALTAAGFPLVTEVDLVPADGGPARRLAYATGSDRGLEAVKDALWAVDEYAGVRYRDPADPAGRLLDITLEPEPGPLRRELLAELARSGPRTVTELRRFTVTSTVYRAADANRALTSLLASGAVTRDPEHGRLGGEVLVSAAADAGSTV</sequence>